<dbReference type="GeneID" id="70906172"/>
<reference evidence="1 2" key="1">
    <citation type="submission" date="2016-09" db="EMBL/GenBank/DDBJ databases">
        <authorList>
            <person name="Doonan J."/>
            <person name="Pachebat J.A."/>
            <person name="Golyshin P.N."/>
            <person name="Denman S."/>
            <person name="Mcdonald J.E."/>
        </authorList>
    </citation>
    <scope>NUCLEOTIDE SEQUENCE [LARGE SCALE GENOMIC DNA]</scope>
    <source>
        <strain evidence="1 2">FRB141</strain>
    </source>
</reference>
<protein>
    <submittedName>
        <fullName evidence="1">Uncharacterized protein</fullName>
    </submittedName>
</protein>
<comment type="caution">
    <text evidence="1">The sequence shown here is derived from an EMBL/GenBank/DDBJ whole genome shotgun (WGS) entry which is preliminary data.</text>
</comment>
<sequence>MPGGTQVFNKSRTLQLTNNDLPYVLLKSMRITSTAQWNNQDQISSLSNPKFTLPQNIQIYSDIIFFIRANGFDARCTVDPYGGVFKWHDLVLQPGQYIDIYAFSRFRPTIQSTRGMQLFYPGKGLVFDGSWYLLNIEKVYTIPAYKPDYSANGGVTTYNIATEYTDANYAVGLSTFKQIHHKFSGAGGLLSTQLQNCVWMQGNTIKVNYVPLYSDVTGGWTGIIGFAQSSATYAYVINTTNLPLPYSIN</sequence>
<dbReference type="Proteomes" id="UP000285972">
    <property type="component" value="Unassembled WGS sequence"/>
</dbReference>
<gene>
    <name evidence="1" type="ORF">BIY26_09565</name>
</gene>
<evidence type="ECO:0000313" key="2">
    <source>
        <dbReference type="Proteomes" id="UP000285972"/>
    </source>
</evidence>
<evidence type="ECO:0000313" key="1">
    <source>
        <dbReference type="EMBL" id="RLM25256.1"/>
    </source>
</evidence>
<organism evidence="1 2">
    <name type="scientific">Brenneria goodwinii</name>
    <dbReference type="NCBI Taxonomy" id="1109412"/>
    <lineage>
        <taxon>Bacteria</taxon>
        <taxon>Pseudomonadati</taxon>
        <taxon>Pseudomonadota</taxon>
        <taxon>Gammaproteobacteria</taxon>
        <taxon>Enterobacterales</taxon>
        <taxon>Pectobacteriaceae</taxon>
        <taxon>Brenneria</taxon>
    </lineage>
</organism>
<accession>A0A250BBE5</accession>
<dbReference type="KEGG" id="bgj:AWC36_05190"/>
<dbReference type="AlphaFoldDB" id="A0A250BBE5"/>
<dbReference type="KEGG" id="bgj:AWC36_00050"/>
<dbReference type="EMBL" id="MJLX01000020">
    <property type="protein sequence ID" value="RLM25256.1"/>
    <property type="molecule type" value="Genomic_DNA"/>
</dbReference>
<dbReference type="RefSeq" id="WP_095833218.1">
    <property type="nucleotide sequence ID" value="NZ_CP014137.1"/>
</dbReference>
<name>A0A250BBE5_9GAMM</name>
<proteinExistence type="predicted"/>